<name>A0A3G4ZY50_9VIRU</name>
<organism evidence="1">
    <name type="scientific">Faunusvirus sp</name>
    <dbReference type="NCBI Taxonomy" id="2487766"/>
    <lineage>
        <taxon>Viruses</taxon>
        <taxon>Varidnaviria</taxon>
        <taxon>Bamfordvirae</taxon>
        <taxon>Nucleocytoviricota</taxon>
        <taxon>Megaviricetes</taxon>
        <taxon>Imitervirales</taxon>
        <taxon>Mimiviridae</taxon>
    </lineage>
</organism>
<proteinExistence type="predicted"/>
<protein>
    <submittedName>
        <fullName evidence="1">Uncharacterized protein</fullName>
    </submittedName>
</protein>
<dbReference type="EMBL" id="MK072194">
    <property type="protein sequence ID" value="AYV79847.1"/>
    <property type="molecule type" value="Genomic_DNA"/>
</dbReference>
<accession>A0A3G4ZY50</accession>
<reference evidence="1" key="1">
    <citation type="submission" date="2018-10" db="EMBL/GenBank/DDBJ databases">
        <title>Hidden diversity of soil giant viruses.</title>
        <authorList>
            <person name="Schulz F."/>
            <person name="Alteio L."/>
            <person name="Goudeau D."/>
            <person name="Ryan E.M."/>
            <person name="Malmstrom R.R."/>
            <person name="Blanchard J."/>
            <person name="Woyke T."/>
        </authorList>
    </citation>
    <scope>NUCLEOTIDE SEQUENCE</scope>
    <source>
        <strain evidence="1">FNV1</strain>
    </source>
</reference>
<sequence>FSISNIFTSDNYPMMVMQTSDIKPMTHDEFNHAFANK</sequence>
<gene>
    <name evidence="1" type="ORF">Faunusvirus63_5</name>
</gene>
<evidence type="ECO:0000313" key="1">
    <source>
        <dbReference type="EMBL" id="AYV79847.1"/>
    </source>
</evidence>
<feature type="non-terminal residue" evidence="1">
    <location>
        <position position="1"/>
    </location>
</feature>